<protein>
    <submittedName>
        <fullName evidence="2">Uncharacterized protein</fullName>
    </submittedName>
</protein>
<dbReference type="Proteomes" id="UP000245591">
    <property type="component" value="Unassembled WGS sequence"/>
</dbReference>
<evidence type="ECO:0000313" key="3">
    <source>
        <dbReference type="Proteomes" id="UP000245591"/>
    </source>
</evidence>
<accession>A0A2U1IW10</accession>
<gene>
    <name evidence="2" type="ORF">BB558_007160</name>
</gene>
<evidence type="ECO:0000256" key="1">
    <source>
        <dbReference type="SAM" id="MobiDB-lite"/>
    </source>
</evidence>
<evidence type="ECO:0000313" key="2">
    <source>
        <dbReference type="EMBL" id="PVZ96912.1"/>
    </source>
</evidence>
<name>A0A2U1IW10_SMIAN</name>
<comment type="caution">
    <text evidence="2">The sequence shown here is derived from an EMBL/GenBank/DDBJ whole genome shotgun (WGS) entry which is preliminary data.</text>
</comment>
<sequence>MIYSDFIMGRNITNPVRNYFKNNENTDKWDFQRNQASNLEKHISKNHADEWDSLKKEKEYSDNRKPKKLKKSNNKETDDFSNSEKTITITIDKEKLLKACTELVTVHGCAYNLMEYSGFKKIILPILDDLGNPISINAKNIRRNNTSHDRTKKRHTAENIKDLLINALDEFQISIVNIHSITCDNGSKMVKTMEIINEKTNKPDL</sequence>
<reference evidence="2 3" key="1">
    <citation type="journal article" date="2018" name="MBio">
        <title>Comparative Genomics Reveals the Core Gene Toolbox for the Fungus-Insect Symbiosis.</title>
        <authorList>
            <person name="Wang Y."/>
            <person name="Stata M."/>
            <person name="Wang W."/>
            <person name="Stajich J.E."/>
            <person name="White M.M."/>
            <person name="Moncalvo J.M."/>
        </authorList>
    </citation>
    <scope>NUCLEOTIDE SEQUENCE [LARGE SCALE GENOMIC DNA]</scope>
    <source>
        <strain evidence="2 3">AUS-126-30</strain>
    </source>
</reference>
<proteinExistence type="predicted"/>
<feature type="compositionally biased region" description="Basic and acidic residues" evidence="1">
    <location>
        <begin position="54"/>
        <end position="64"/>
    </location>
</feature>
<dbReference type="AlphaFoldDB" id="A0A2U1IW10"/>
<keyword evidence="3" id="KW-1185">Reference proteome</keyword>
<feature type="region of interest" description="Disordered" evidence="1">
    <location>
        <begin position="54"/>
        <end position="81"/>
    </location>
</feature>
<dbReference type="EMBL" id="MBFU01001083">
    <property type="protein sequence ID" value="PVZ96912.1"/>
    <property type="molecule type" value="Genomic_DNA"/>
</dbReference>
<organism evidence="2 3">
    <name type="scientific">Smittium angustum</name>
    <dbReference type="NCBI Taxonomy" id="133377"/>
    <lineage>
        <taxon>Eukaryota</taxon>
        <taxon>Fungi</taxon>
        <taxon>Fungi incertae sedis</taxon>
        <taxon>Zoopagomycota</taxon>
        <taxon>Kickxellomycotina</taxon>
        <taxon>Harpellomycetes</taxon>
        <taxon>Harpellales</taxon>
        <taxon>Legeriomycetaceae</taxon>
        <taxon>Smittium</taxon>
    </lineage>
</organism>